<dbReference type="Proteomes" id="UP000199138">
    <property type="component" value="Unassembled WGS sequence"/>
</dbReference>
<organism evidence="1 2">
    <name type="scientific">Pustulibacterium marinum</name>
    <dbReference type="NCBI Taxonomy" id="1224947"/>
    <lineage>
        <taxon>Bacteria</taxon>
        <taxon>Pseudomonadati</taxon>
        <taxon>Bacteroidota</taxon>
        <taxon>Flavobacteriia</taxon>
        <taxon>Flavobacteriales</taxon>
        <taxon>Flavobacteriaceae</taxon>
        <taxon>Pustulibacterium</taxon>
    </lineage>
</organism>
<sequence>MILDSFREKFIDKILNKKLNQPNNRFSYNKIQRIGCLVDLESLENIEALKNTVSILGLPKAEVRWLGYTKEPSTNEIDAIKTYSKKDINAFGKIKSDHVQEFINTEFDVLINYFSKDKFPLLVVSGSSNALMKAGFPEVDQRCNDIIINCEPKKTDVFLKELKTYLQVITK</sequence>
<reference evidence="1 2" key="1">
    <citation type="submission" date="2016-10" db="EMBL/GenBank/DDBJ databases">
        <authorList>
            <person name="de Groot N.N."/>
        </authorList>
    </citation>
    <scope>NUCLEOTIDE SEQUENCE [LARGE SCALE GENOMIC DNA]</scope>
    <source>
        <strain evidence="1 2">CGMCC 1.12333</strain>
    </source>
</reference>
<keyword evidence="2" id="KW-1185">Reference proteome</keyword>
<proteinExistence type="predicted"/>
<dbReference type="EMBL" id="FPBK01000017">
    <property type="protein sequence ID" value="SFU73382.1"/>
    <property type="molecule type" value="Genomic_DNA"/>
</dbReference>
<dbReference type="InterPro" id="IPR054207">
    <property type="entry name" value="DUF6913"/>
</dbReference>
<dbReference type="AlphaFoldDB" id="A0A1I7IKE0"/>
<dbReference type="Pfam" id="PF21857">
    <property type="entry name" value="DUF6913"/>
    <property type="match status" value="1"/>
</dbReference>
<accession>A0A1I7IKE0</accession>
<protein>
    <submittedName>
        <fullName evidence="1">Uncharacterized protein</fullName>
    </submittedName>
</protein>
<dbReference type="RefSeq" id="WP_093026288.1">
    <property type="nucleotide sequence ID" value="NZ_FPBK01000017.1"/>
</dbReference>
<dbReference type="OrthoDB" id="1430532at2"/>
<dbReference type="STRING" id="1224947.SAMN05216480_11731"/>
<evidence type="ECO:0000313" key="1">
    <source>
        <dbReference type="EMBL" id="SFU73382.1"/>
    </source>
</evidence>
<evidence type="ECO:0000313" key="2">
    <source>
        <dbReference type="Proteomes" id="UP000199138"/>
    </source>
</evidence>
<name>A0A1I7IKE0_9FLAO</name>
<gene>
    <name evidence="1" type="ORF">SAMN05216480_11731</name>
</gene>